<organism evidence="10 11">
    <name type="scientific">Lactobacillus delbrueckii</name>
    <dbReference type="NCBI Taxonomy" id="1584"/>
    <lineage>
        <taxon>Bacteria</taxon>
        <taxon>Bacillati</taxon>
        <taxon>Bacillota</taxon>
        <taxon>Bacilli</taxon>
        <taxon>Lactobacillales</taxon>
        <taxon>Lactobacillaceae</taxon>
        <taxon>Lactobacillus</taxon>
    </lineage>
</organism>
<evidence type="ECO:0000313" key="10">
    <source>
        <dbReference type="EMBL" id="RZM17052.1"/>
    </source>
</evidence>
<sequence>MAIITKVSAQKRQGRYNIFLDQEYAFSVSEKTLAEFVLLKGQELSPQKINEILDYEASAKASDLAARYLSYQPRTVKEVTDYLSQHEISRSAAKRAVNELTQLGYLEDAAYARLFVKNNLQVGKNGPGAVRRDLKKKGVDDDLIEAALADVTDEEWAGVGKRLVKSLLGQQGKIAKREVDRKIQTKLLSHGFSGSLAQAVTQDLVPEADEDQERAALAKQGLKAYKRFKRYEPGVREQKMRQYLYSHGFSGDEISAFLAGEIIPLEELEEY</sequence>
<evidence type="ECO:0000313" key="11">
    <source>
        <dbReference type="Proteomes" id="UP000292818"/>
    </source>
</evidence>
<evidence type="ECO:0000256" key="5">
    <source>
        <dbReference type="ARBA" id="ARBA00022490"/>
    </source>
</evidence>
<dbReference type="Pfam" id="PF21981">
    <property type="entry name" value="RecX_HTH3"/>
    <property type="match status" value="1"/>
</dbReference>
<accession>A0A2I1SRV1</accession>
<comment type="caution">
    <text evidence="10">The sequence shown here is derived from an EMBL/GenBank/DDBJ whole genome shotgun (WGS) entry which is preliminary data.</text>
</comment>
<dbReference type="PANTHER" id="PTHR33602">
    <property type="entry name" value="REGULATORY PROTEIN RECX FAMILY PROTEIN"/>
    <property type="match status" value="1"/>
</dbReference>
<evidence type="ECO:0000256" key="3">
    <source>
        <dbReference type="ARBA" id="ARBA00009695"/>
    </source>
</evidence>
<feature type="domain" description="RecX second three-helical" evidence="7">
    <location>
        <begin position="108"/>
        <end position="148"/>
    </location>
</feature>
<dbReference type="PANTHER" id="PTHR33602:SF1">
    <property type="entry name" value="REGULATORY PROTEIN RECX FAMILY PROTEIN"/>
    <property type="match status" value="1"/>
</dbReference>
<comment type="similarity">
    <text evidence="3 6">Belongs to the RecX family.</text>
</comment>
<feature type="domain" description="RecX first three-helical" evidence="9">
    <location>
        <begin position="63"/>
        <end position="100"/>
    </location>
</feature>
<evidence type="ECO:0000256" key="4">
    <source>
        <dbReference type="ARBA" id="ARBA00018111"/>
    </source>
</evidence>
<comment type="subcellular location">
    <subcellularLocation>
        <location evidence="2 6">Cytoplasm</location>
    </subcellularLocation>
</comment>
<dbReference type="HAMAP" id="MF_01114">
    <property type="entry name" value="RecX"/>
    <property type="match status" value="1"/>
</dbReference>
<comment type="function">
    <text evidence="1 6">Modulates RecA activity.</text>
</comment>
<dbReference type="Pfam" id="PF02631">
    <property type="entry name" value="RecX_HTH2"/>
    <property type="match status" value="1"/>
</dbReference>
<evidence type="ECO:0000259" key="7">
    <source>
        <dbReference type="Pfam" id="PF02631"/>
    </source>
</evidence>
<dbReference type="Pfam" id="PF21982">
    <property type="entry name" value="RecX_HTH1"/>
    <property type="match status" value="1"/>
</dbReference>
<dbReference type="GO" id="GO:0006282">
    <property type="term" value="P:regulation of DNA repair"/>
    <property type="evidence" value="ECO:0007669"/>
    <property type="project" value="UniProtKB-UniRule"/>
</dbReference>
<gene>
    <name evidence="6" type="primary">recX</name>
    <name evidence="10" type="ORF">LDELB18P1_0484</name>
</gene>
<dbReference type="InterPro" id="IPR053925">
    <property type="entry name" value="RecX_HTH_3rd"/>
</dbReference>
<dbReference type="InterPro" id="IPR036388">
    <property type="entry name" value="WH-like_DNA-bd_sf"/>
</dbReference>
<dbReference type="InterPro" id="IPR003783">
    <property type="entry name" value="Regulatory_RecX"/>
</dbReference>
<dbReference type="EMBL" id="SETJ01000019">
    <property type="protein sequence ID" value="RZM17052.1"/>
    <property type="molecule type" value="Genomic_DNA"/>
</dbReference>
<evidence type="ECO:0000256" key="2">
    <source>
        <dbReference type="ARBA" id="ARBA00004496"/>
    </source>
</evidence>
<proteinExistence type="inferred from homology"/>
<dbReference type="NCBIfam" id="NF010733">
    <property type="entry name" value="PRK14135.1"/>
    <property type="match status" value="1"/>
</dbReference>
<name>A0A2I1SRV1_9LACO</name>
<dbReference type="InterPro" id="IPR053924">
    <property type="entry name" value="RecX_HTH_2nd"/>
</dbReference>
<dbReference type="GO" id="GO:0005737">
    <property type="term" value="C:cytoplasm"/>
    <property type="evidence" value="ECO:0007669"/>
    <property type="project" value="UniProtKB-SubCell"/>
</dbReference>
<reference evidence="10 11" key="1">
    <citation type="submission" date="2019-01" db="EMBL/GenBank/DDBJ databases">
        <title>Colonization of the human gut by bovine bacteria present in Parmesan cheese.</title>
        <authorList>
            <person name="Lugli G.A."/>
            <person name="Milani C."/>
        </authorList>
    </citation>
    <scope>NUCLEOTIDE SEQUENCE [LARGE SCALE GENOMIC DNA]</scope>
    <source>
        <strain evidence="10 11">LDELB18P1</strain>
    </source>
</reference>
<evidence type="ECO:0000256" key="6">
    <source>
        <dbReference type="HAMAP-Rule" id="MF_01114"/>
    </source>
</evidence>
<dbReference type="Proteomes" id="UP000292818">
    <property type="component" value="Unassembled WGS sequence"/>
</dbReference>
<evidence type="ECO:0000259" key="8">
    <source>
        <dbReference type="Pfam" id="PF21981"/>
    </source>
</evidence>
<dbReference type="InterPro" id="IPR053926">
    <property type="entry name" value="RecX_HTH_1st"/>
</dbReference>
<evidence type="ECO:0000256" key="1">
    <source>
        <dbReference type="ARBA" id="ARBA00003529"/>
    </source>
</evidence>
<dbReference type="RefSeq" id="WP_013439220.1">
    <property type="nucleotide sequence ID" value="NZ_BNHR01000038.1"/>
</dbReference>
<dbReference type="AlphaFoldDB" id="A0A2I1SRV1"/>
<keyword evidence="5 6" id="KW-0963">Cytoplasm</keyword>
<protein>
    <recommendedName>
        <fullName evidence="4 6">Regulatory protein RecX</fullName>
    </recommendedName>
</protein>
<dbReference type="Gene3D" id="1.10.10.10">
    <property type="entry name" value="Winged helix-like DNA-binding domain superfamily/Winged helix DNA-binding domain"/>
    <property type="match status" value="4"/>
</dbReference>
<feature type="domain" description="RecX third three-helical" evidence="8">
    <location>
        <begin position="213"/>
        <end position="258"/>
    </location>
</feature>
<evidence type="ECO:0000259" key="9">
    <source>
        <dbReference type="Pfam" id="PF21982"/>
    </source>
</evidence>